<sequence length="639" mass="71600">MEDNEIVWGKPTLEEIREYFTTPVTHVNPRSVLELPSSDSSIDLDDSFKAIIEERRRKAEEEQNKLLQKTPTTSNYKDIQTPGTANSIFRAFRTPGTRLGFEKTPSGLSMDSDQSSWMNCGEETFLNMEKMCENTILENTMEAEAVDRLLNEYRTEENSAKKSPVFGKCLNDMTQLNDIEAPSMMWDQTLLNANSPKASPMKLVHLNRPSTIIEESTIYNSSKEESKINPVNDTVIHSKDQKPEEQESADLSSQTSQNSSNASTESHISLNTTNNDDTFQTAKAPDTTNMTSNRTSYETANDQTLGRDTTTSSTKTLSDDFNVFPLKKKRNFYDAPFAKGLSISNTSNSTAASEDSLFNVKYEKNSQFLDSLDVIEVNDDDDDELLQEDSLLKDDENVSGDLLEIPEFNDTLEEMDFIMKHGMKVMEQQKAIQSKPASAQKSKPSTPNILKQKNLNRLAPGSDSKKNTPDTFKKPIAISRLPVPKSNSKKFNHIVSPIHAYIKDAPQYPLMTKQKGARTGLIDQLHDPNRRDTVYSQNNENLFTEDPSYKPAIPLKGVISAPKSQVYDARTPIKMPGGDKVHKLIGNHTPTVVKHEGRFKSYTNVQINANDTVDESFANLSVASGDVSIQVVKNVNRNY</sequence>
<evidence type="ECO:0000313" key="3">
    <source>
        <dbReference type="EMBL" id="SSX23765.1"/>
    </source>
</evidence>
<reference evidence="2" key="1">
    <citation type="submission" date="2018-04" db="EMBL/GenBank/DDBJ databases">
        <authorList>
            <person name="Go L.Y."/>
            <person name="Mitchell J.A."/>
        </authorList>
    </citation>
    <scope>NUCLEOTIDE SEQUENCE</scope>
    <source>
        <tissue evidence="2">Whole organism</tissue>
    </source>
</reference>
<accession>A0A336M0J8</accession>
<name>A0A336M0J8_CULSO</name>
<feature type="compositionally biased region" description="Polar residues" evidence="1">
    <location>
        <begin position="267"/>
        <end position="307"/>
    </location>
</feature>
<feature type="compositionally biased region" description="Low complexity" evidence="1">
    <location>
        <begin position="249"/>
        <end position="266"/>
    </location>
</feature>
<evidence type="ECO:0000256" key="1">
    <source>
        <dbReference type="SAM" id="MobiDB-lite"/>
    </source>
</evidence>
<feature type="region of interest" description="Disordered" evidence="1">
    <location>
        <begin position="240"/>
        <end position="314"/>
    </location>
</feature>
<dbReference type="EMBL" id="UFQT01000381">
    <property type="protein sequence ID" value="SSX23765.1"/>
    <property type="molecule type" value="Genomic_DNA"/>
</dbReference>
<feature type="compositionally biased region" description="Basic and acidic residues" evidence="1">
    <location>
        <begin position="463"/>
        <end position="473"/>
    </location>
</feature>
<dbReference type="VEuPathDB" id="VectorBase:CSON009583"/>
<proteinExistence type="predicted"/>
<gene>
    <name evidence="3" type="primary">CSON009583</name>
</gene>
<feature type="region of interest" description="Disordered" evidence="1">
    <location>
        <begin position="429"/>
        <end position="475"/>
    </location>
</feature>
<reference evidence="3" key="2">
    <citation type="submission" date="2018-07" db="EMBL/GenBank/DDBJ databases">
        <authorList>
            <person name="Quirk P.G."/>
            <person name="Krulwich T.A."/>
        </authorList>
    </citation>
    <scope>NUCLEOTIDE SEQUENCE</scope>
</reference>
<protein>
    <submittedName>
        <fullName evidence="3">CSON009583 protein</fullName>
    </submittedName>
</protein>
<feature type="compositionally biased region" description="Polar residues" evidence="1">
    <location>
        <begin position="446"/>
        <end position="455"/>
    </location>
</feature>
<feature type="compositionally biased region" description="Low complexity" evidence="1">
    <location>
        <begin position="429"/>
        <end position="445"/>
    </location>
</feature>
<dbReference type="AlphaFoldDB" id="A0A336M0J8"/>
<organism evidence="3">
    <name type="scientific">Culicoides sonorensis</name>
    <name type="common">Biting midge</name>
    <dbReference type="NCBI Taxonomy" id="179676"/>
    <lineage>
        <taxon>Eukaryota</taxon>
        <taxon>Metazoa</taxon>
        <taxon>Ecdysozoa</taxon>
        <taxon>Arthropoda</taxon>
        <taxon>Hexapoda</taxon>
        <taxon>Insecta</taxon>
        <taxon>Pterygota</taxon>
        <taxon>Neoptera</taxon>
        <taxon>Endopterygota</taxon>
        <taxon>Diptera</taxon>
        <taxon>Nematocera</taxon>
        <taxon>Chironomoidea</taxon>
        <taxon>Ceratopogonidae</taxon>
        <taxon>Ceratopogoninae</taxon>
        <taxon>Culicoides</taxon>
        <taxon>Monoculicoides</taxon>
    </lineage>
</organism>
<evidence type="ECO:0000313" key="2">
    <source>
        <dbReference type="EMBL" id="SSX03400.1"/>
    </source>
</evidence>
<dbReference type="EMBL" id="UFQS01000381">
    <property type="protein sequence ID" value="SSX03400.1"/>
    <property type="molecule type" value="Genomic_DNA"/>
</dbReference>